<name>A0A974PKV2_9HYPH</name>
<feature type="region of interest" description="Disordered" evidence="1">
    <location>
        <begin position="315"/>
        <end position="366"/>
    </location>
</feature>
<dbReference type="Proteomes" id="UP000596427">
    <property type="component" value="Chromosome"/>
</dbReference>
<evidence type="ECO:0000313" key="4">
    <source>
        <dbReference type="Proteomes" id="UP000596427"/>
    </source>
</evidence>
<evidence type="ECO:0000256" key="1">
    <source>
        <dbReference type="SAM" id="MobiDB-lite"/>
    </source>
</evidence>
<organism evidence="3 4">
    <name type="scientific">Xanthobacter dioxanivorans</name>
    <dbReference type="NCBI Taxonomy" id="2528964"/>
    <lineage>
        <taxon>Bacteria</taxon>
        <taxon>Pseudomonadati</taxon>
        <taxon>Pseudomonadota</taxon>
        <taxon>Alphaproteobacteria</taxon>
        <taxon>Hyphomicrobiales</taxon>
        <taxon>Xanthobacteraceae</taxon>
        <taxon>Xanthobacter</taxon>
    </lineage>
</organism>
<evidence type="ECO:0000313" key="3">
    <source>
        <dbReference type="EMBL" id="QRG04910.1"/>
    </source>
</evidence>
<sequence length="366" mass="37581">MRLAAPASLPLATAVSAPHAAGAGNAEGIERGNEGEGVGRRDDGPPDEVEQGAGDGDGTPPQRLQDGEGLGALGVGEAGDAGEVAPALRHLQPLQRRAGPGLGLDATGVAQHAGEAGGAVAAHQGLEGRAVHRRRAGGEAAQGGEVDAFPHRAGKAAGQRCGQPPGVPGHLHQRNADAHRQARPQGGVGAGRDGEAHGGEAEDELVHILAAGEFQPLAAGVADVAPHHEVACRRPRETREVLRLAGDEAEAELLRRAQGLRRRAVGGGDLRPQIGGHGKAACVSERQEGSGQRRVVVGERRLDAAAGIFRREAGKAEVGQRGGIIPRPDELDALLGQRQQEGRAGEEGHEEREQCEDAGHGDCRKT</sequence>
<feature type="compositionally biased region" description="Basic and acidic residues" evidence="1">
    <location>
        <begin position="340"/>
        <end position="366"/>
    </location>
</feature>
<feature type="region of interest" description="Disordered" evidence="1">
    <location>
        <begin position="1"/>
        <end position="78"/>
    </location>
</feature>
<keyword evidence="2" id="KW-0732">Signal</keyword>
<dbReference type="EMBL" id="CP063362">
    <property type="protein sequence ID" value="QRG04910.1"/>
    <property type="molecule type" value="Genomic_DNA"/>
</dbReference>
<protein>
    <submittedName>
        <fullName evidence="3">Uncharacterized protein</fullName>
    </submittedName>
</protein>
<dbReference type="KEGG" id="xdi:EZH22_17375"/>
<reference evidence="3 4" key="1">
    <citation type="submission" date="2020-10" db="EMBL/GenBank/DDBJ databases">
        <title>Degradation of 1,4-Dioxane by Xanthobacter sp. YN2, via a Novel Group-2 Soluble Di-Iron Monooxygenase.</title>
        <authorList>
            <person name="Ma F."/>
            <person name="Wang Y."/>
            <person name="Yang J."/>
            <person name="Guo H."/>
            <person name="Su D."/>
            <person name="Yu L."/>
        </authorList>
    </citation>
    <scope>NUCLEOTIDE SEQUENCE [LARGE SCALE GENOMIC DNA]</scope>
    <source>
        <strain evidence="3 4">YN2</strain>
    </source>
</reference>
<feature type="compositionally biased region" description="Basic and acidic residues" evidence="1">
    <location>
        <begin position="28"/>
        <end position="44"/>
    </location>
</feature>
<feature type="compositionally biased region" description="Gly residues" evidence="1">
    <location>
        <begin position="68"/>
        <end position="78"/>
    </location>
</feature>
<dbReference type="AlphaFoldDB" id="A0A974PKV2"/>
<feature type="chain" id="PRO_5037133810" evidence="2">
    <location>
        <begin position="21"/>
        <end position="366"/>
    </location>
</feature>
<accession>A0A974PKV2</accession>
<feature type="region of interest" description="Disordered" evidence="1">
    <location>
        <begin position="268"/>
        <end position="287"/>
    </location>
</feature>
<feature type="compositionally biased region" description="Low complexity" evidence="1">
    <location>
        <begin position="1"/>
        <end position="27"/>
    </location>
</feature>
<proteinExistence type="predicted"/>
<feature type="region of interest" description="Disordered" evidence="1">
    <location>
        <begin position="153"/>
        <end position="199"/>
    </location>
</feature>
<feature type="signal peptide" evidence="2">
    <location>
        <begin position="1"/>
        <end position="20"/>
    </location>
</feature>
<keyword evidence="4" id="KW-1185">Reference proteome</keyword>
<gene>
    <name evidence="3" type="ORF">EZH22_17375</name>
</gene>
<dbReference type="RefSeq" id="WP_203191785.1">
    <property type="nucleotide sequence ID" value="NZ_CP063362.1"/>
</dbReference>
<evidence type="ECO:0000256" key="2">
    <source>
        <dbReference type="SAM" id="SignalP"/>
    </source>
</evidence>